<reference evidence="1 2" key="1">
    <citation type="submission" date="2014-04" db="EMBL/GenBank/DDBJ databases">
        <authorList>
            <consortium name="DOE Joint Genome Institute"/>
            <person name="Kuo A."/>
            <person name="Kohler A."/>
            <person name="Costa M.D."/>
            <person name="Nagy L.G."/>
            <person name="Floudas D."/>
            <person name="Copeland A."/>
            <person name="Barry K.W."/>
            <person name="Cichocki N."/>
            <person name="Veneault-Fourrey C."/>
            <person name="LaButti K."/>
            <person name="Lindquist E.A."/>
            <person name="Lipzen A."/>
            <person name="Lundell T."/>
            <person name="Morin E."/>
            <person name="Murat C."/>
            <person name="Sun H."/>
            <person name="Tunlid A."/>
            <person name="Henrissat B."/>
            <person name="Grigoriev I.V."/>
            <person name="Hibbett D.S."/>
            <person name="Martin F."/>
            <person name="Nordberg H.P."/>
            <person name="Cantor M.N."/>
            <person name="Hua S.X."/>
        </authorList>
    </citation>
    <scope>NUCLEOTIDE SEQUENCE [LARGE SCALE GENOMIC DNA]</scope>
    <source>
        <strain evidence="1 2">Marx 270</strain>
    </source>
</reference>
<gene>
    <name evidence="1" type="ORF">M404DRAFT_25091</name>
</gene>
<protein>
    <submittedName>
        <fullName evidence="1">Uncharacterized protein</fullName>
    </submittedName>
</protein>
<keyword evidence="2" id="KW-1185">Reference proteome</keyword>
<dbReference type="Proteomes" id="UP000054217">
    <property type="component" value="Unassembled WGS sequence"/>
</dbReference>
<dbReference type="InParanoid" id="A0A0C3PCM8"/>
<reference evidence="2" key="2">
    <citation type="submission" date="2015-01" db="EMBL/GenBank/DDBJ databases">
        <title>Evolutionary Origins and Diversification of the Mycorrhizal Mutualists.</title>
        <authorList>
            <consortium name="DOE Joint Genome Institute"/>
            <consortium name="Mycorrhizal Genomics Consortium"/>
            <person name="Kohler A."/>
            <person name="Kuo A."/>
            <person name="Nagy L.G."/>
            <person name="Floudas D."/>
            <person name="Copeland A."/>
            <person name="Barry K.W."/>
            <person name="Cichocki N."/>
            <person name="Veneault-Fourrey C."/>
            <person name="LaButti K."/>
            <person name="Lindquist E.A."/>
            <person name="Lipzen A."/>
            <person name="Lundell T."/>
            <person name="Morin E."/>
            <person name="Murat C."/>
            <person name="Riley R."/>
            <person name="Ohm R."/>
            <person name="Sun H."/>
            <person name="Tunlid A."/>
            <person name="Henrissat B."/>
            <person name="Grigoriev I.V."/>
            <person name="Hibbett D.S."/>
            <person name="Martin F."/>
        </authorList>
    </citation>
    <scope>NUCLEOTIDE SEQUENCE [LARGE SCALE GENOMIC DNA]</scope>
    <source>
        <strain evidence="2">Marx 270</strain>
    </source>
</reference>
<evidence type="ECO:0000313" key="2">
    <source>
        <dbReference type="Proteomes" id="UP000054217"/>
    </source>
</evidence>
<dbReference type="EMBL" id="KN831965">
    <property type="protein sequence ID" value="KIO05796.1"/>
    <property type="molecule type" value="Genomic_DNA"/>
</dbReference>
<name>A0A0C3PCM8_PISTI</name>
<accession>A0A0C3PCM8</accession>
<evidence type="ECO:0000313" key="1">
    <source>
        <dbReference type="EMBL" id="KIO05796.1"/>
    </source>
</evidence>
<organism evidence="1 2">
    <name type="scientific">Pisolithus tinctorius Marx 270</name>
    <dbReference type="NCBI Taxonomy" id="870435"/>
    <lineage>
        <taxon>Eukaryota</taxon>
        <taxon>Fungi</taxon>
        <taxon>Dikarya</taxon>
        <taxon>Basidiomycota</taxon>
        <taxon>Agaricomycotina</taxon>
        <taxon>Agaricomycetes</taxon>
        <taxon>Agaricomycetidae</taxon>
        <taxon>Boletales</taxon>
        <taxon>Sclerodermatineae</taxon>
        <taxon>Pisolithaceae</taxon>
        <taxon>Pisolithus</taxon>
    </lineage>
</organism>
<sequence>MSRPLLEYPNSLDAGFSTVPEAYYFKAAKDQAYELIYRMDSYHINPVVRMNCEVTVVS</sequence>
<proteinExistence type="predicted"/>
<dbReference type="AlphaFoldDB" id="A0A0C3PCM8"/>
<dbReference type="HOGENOM" id="CLU_2980063_0_0_1"/>